<protein>
    <submittedName>
        <fullName evidence="1">Uncharacterized protein</fullName>
    </submittedName>
</protein>
<dbReference type="RefSeq" id="WP_148872039.1">
    <property type="nucleotide sequence ID" value="NZ_VSTF01000003.1"/>
</dbReference>
<proteinExistence type="predicted"/>
<reference evidence="1 2" key="1">
    <citation type="submission" date="2019-08" db="EMBL/GenBank/DDBJ databases">
        <authorList>
            <person name="Duncan S."/>
            <person name="Walker A."/>
        </authorList>
    </citation>
    <scope>NUCLEOTIDE SEQUENCE [LARGE SCALE GENOMIC DNA]</scope>
    <source>
        <strain evidence="1 2">T3WBe13</strain>
    </source>
</reference>
<evidence type="ECO:0000313" key="2">
    <source>
        <dbReference type="Proteomes" id="UP000324327"/>
    </source>
</evidence>
<reference evidence="1 2" key="2">
    <citation type="submission" date="2019-09" db="EMBL/GenBank/DDBJ databases">
        <title>Strain-level analysis of Eubacterium rectale using genomes from metagenomes.</title>
        <authorList>
            <person name="Karcher N."/>
            <person name="Segata N."/>
        </authorList>
    </citation>
    <scope>NUCLEOTIDE SEQUENCE [LARGE SCALE GENOMIC DNA]</scope>
    <source>
        <strain evidence="1 2">T3WBe13</strain>
    </source>
</reference>
<gene>
    <name evidence="1" type="ORF">FYL31_04575</name>
</gene>
<name>A0A5S4VTE7_9FIRM</name>
<dbReference type="EMBL" id="VSTF01000003">
    <property type="protein sequence ID" value="TYL60902.1"/>
    <property type="molecule type" value="Genomic_DNA"/>
</dbReference>
<dbReference type="Proteomes" id="UP000324327">
    <property type="component" value="Unassembled WGS sequence"/>
</dbReference>
<accession>A0A5S4VTE7</accession>
<dbReference type="AlphaFoldDB" id="A0A5S4VTE7"/>
<comment type="caution">
    <text evidence="1">The sequence shown here is derived from an EMBL/GenBank/DDBJ whole genome shotgun (WGS) entry which is preliminary data.</text>
</comment>
<organism evidence="1 2">
    <name type="scientific">Agathobacter rectalis</name>
    <dbReference type="NCBI Taxonomy" id="39491"/>
    <lineage>
        <taxon>Bacteria</taxon>
        <taxon>Bacillati</taxon>
        <taxon>Bacillota</taxon>
        <taxon>Clostridia</taxon>
        <taxon>Lachnospirales</taxon>
        <taxon>Lachnospiraceae</taxon>
        <taxon>Agathobacter</taxon>
    </lineage>
</organism>
<sequence length="59" mass="6903">MDLKYYIDLYKESGYIIELRKYIGNAPIMCTAGGVIIENESNKVYINDWVKNDRTVVIR</sequence>
<evidence type="ECO:0000313" key="1">
    <source>
        <dbReference type="EMBL" id="TYL60902.1"/>
    </source>
</evidence>